<dbReference type="GO" id="GO:0016757">
    <property type="term" value="F:glycosyltransferase activity"/>
    <property type="evidence" value="ECO:0007669"/>
    <property type="project" value="UniProtKB-KW"/>
</dbReference>
<dbReference type="SUPFAM" id="SSF53448">
    <property type="entry name" value="Nucleotide-diphospho-sugar transferases"/>
    <property type="match status" value="1"/>
</dbReference>
<evidence type="ECO:0000313" key="4">
    <source>
        <dbReference type="EMBL" id="SVB28447.1"/>
    </source>
</evidence>
<reference evidence="4" key="1">
    <citation type="submission" date="2018-05" db="EMBL/GenBank/DDBJ databases">
        <authorList>
            <person name="Lanie J.A."/>
            <person name="Ng W.-L."/>
            <person name="Kazmierczak K.M."/>
            <person name="Andrzejewski T.M."/>
            <person name="Davidsen T.M."/>
            <person name="Wayne K.J."/>
            <person name="Tettelin H."/>
            <person name="Glass J.I."/>
            <person name="Rusch D."/>
            <person name="Podicherti R."/>
            <person name="Tsui H.-C.T."/>
            <person name="Winkler M.E."/>
        </authorList>
    </citation>
    <scope>NUCLEOTIDE SEQUENCE</scope>
</reference>
<evidence type="ECO:0000256" key="2">
    <source>
        <dbReference type="ARBA" id="ARBA00022679"/>
    </source>
</evidence>
<accession>A0A382CT50</accession>
<evidence type="ECO:0000256" key="1">
    <source>
        <dbReference type="ARBA" id="ARBA00022676"/>
    </source>
</evidence>
<proteinExistence type="predicted"/>
<keyword evidence="1" id="KW-0328">Glycosyltransferase</keyword>
<sequence length="369" mass="40468">VVVCAYNEEVHLSSCLESLTGQKTQLSYEIIVIDDGSTDQTQTIAMDWAQQSRARAIRYFRIVHSGLSVARNTGLDRSRGQLVAFIDADAHADPMWVEKIVEPFSDPAVDVVAGRVSNLNDRERFARFIHKVHFEAALRASKGSRITGANMAFRKNIFDLEGIGFFDYFDRRGDETSMRVRYFGRNPASKEANAPDAVVLNEHPDQFFSWLCQQSYDGALTAIIEYCVDEHIKRTEIIAKLIMRCCAVAALPIVVLASHDLPLLAISAFAFWMARIAYRSRYILESMRGGVDAEGALGAIAGLGASLAGTTARDIGYVRAVPPLLIGKQIDLDQSIGTVVASWDNAMLGAADRARELGADEVSSSGSPE</sequence>
<protein>
    <recommendedName>
        <fullName evidence="3">Glycosyltransferase 2-like domain-containing protein</fullName>
    </recommendedName>
</protein>
<dbReference type="PANTHER" id="PTHR43630:SF1">
    <property type="entry name" value="POLY-BETA-1,6-N-ACETYL-D-GLUCOSAMINE SYNTHASE"/>
    <property type="match status" value="1"/>
</dbReference>
<organism evidence="4">
    <name type="scientific">marine metagenome</name>
    <dbReference type="NCBI Taxonomy" id="408172"/>
    <lineage>
        <taxon>unclassified sequences</taxon>
        <taxon>metagenomes</taxon>
        <taxon>ecological metagenomes</taxon>
    </lineage>
</organism>
<dbReference type="AlphaFoldDB" id="A0A382CT50"/>
<dbReference type="InterPro" id="IPR001173">
    <property type="entry name" value="Glyco_trans_2-like"/>
</dbReference>
<feature type="non-terminal residue" evidence="4">
    <location>
        <position position="1"/>
    </location>
</feature>
<dbReference type="PANTHER" id="PTHR43630">
    <property type="entry name" value="POLY-BETA-1,6-N-ACETYL-D-GLUCOSAMINE SYNTHASE"/>
    <property type="match status" value="1"/>
</dbReference>
<dbReference type="Gene3D" id="3.90.550.10">
    <property type="entry name" value="Spore Coat Polysaccharide Biosynthesis Protein SpsA, Chain A"/>
    <property type="match status" value="1"/>
</dbReference>
<keyword evidence="2" id="KW-0808">Transferase</keyword>
<dbReference type="CDD" id="cd00761">
    <property type="entry name" value="Glyco_tranf_GTA_type"/>
    <property type="match status" value="1"/>
</dbReference>
<feature type="domain" description="Glycosyltransferase 2-like" evidence="3">
    <location>
        <begin position="1"/>
        <end position="155"/>
    </location>
</feature>
<name>A0A382CT50_9ZZZZ</name>
<dbReference type="InterPro" id="IPR029044">
    <property type="entry name" value="Nucleotide-diphossugar_trans"/>
</dbReference>
<dbReference type="Pfam" id="PF00535">
    <property type="entry name" value="Glycos_transf_2"/>
    <property type="match status" value="1"/>
</dbReference>
<evidence type="ECO:0000259" key="3">
    <source>
        <dbReference type="Pfam" id="PF00535"/>
    </source>
</evidence>
<gene>
    <name evidence="4" type="ORF">METZ01_LOCUS181301</name>
</gene>
<dbReference type="EMBL" id="UINC01035670">
    <property type="protein sequence ID" value="SVB28447.1"/>
    <property type="molecule type" value="Genomic_DNA"/>
</dbReference>